<proteinExistence type="predicted"/>
<evidence type="ECO:0000259" key="1">
    <source>
        <dbReference type="Pfam" id="PF01370"/>
    </source>
</evidence>
<dbReference type="PANTHER" id="PTHR48079:SF6">
    <property type="entry name" value="NAD(P)-BINDING DOMAIN-CONTAINING PROTEIN-RELATED"/>
    <property type="match status" value="1"/>
</dbReference>
<dbReference type="AlphaFoldDB" id="A0A2N5X8D8"/>
<evidence type="ECO:0000313" key="3">
    <source>
        <dbReference type="Proteomes" id="UP000235005"/>
    </source>
</evidence>
<gene>
    <name evidence="2" type="ORF">C0039_00990</name>
</gene>
<dbReference type="SUPFAM" id="SSF51735">
    <property type="entry name" value="NAD(P)-binding Rossmann-fold domains"/>
    <property type="match status" value="1"/>
</dbReference>
<reference evidence="2 3" key="1">
    <citation type="submission" date="2018-01" db="EMBL/GenBank/DDBJ databases">
        <title>The draft genome sequence of Halioglobus lutimaris HF004.</title>
        <authorList>
            <person name="Du Z.-J."/>
            <person name="Shi M.-J."/>
        </authorList>
    </citation>
    <scope>NUCLEOTIDE SEQUENCE [LARGE SCALE GENOMIC DNA]</scope>
    <source>
        <strain evidence="2 3">HF004</strain>
    </source>
</reference>
<keyword evidence="3" id="KW-1185">Reference proteome</keyword>
<accession>A0A2N5X8D8</accession>
<dbReference type="InterPro" id="IPR051783">
    <property type="entry name" value="NAD(P)-dependent_oxidoreduct"/>
</dbReference>
<dbReference type="RefSeq" id="WP_101517003.1">
    <property type="nucleotide sequence ID" value="NZ_PKUS01000001.1"/>
</dbReference>
<dbReference type="InterPro" id="IPR001509">
    <property type="entry name" value="Epimerase_deHydtase"/>
</dbReference>
<dbReference type="Proteomes" id="UP000235005">
    <property type="component" value="Unassembled WGS sequence"/>
</dbReference>
<sequence>MSKVLITGATGFIGNHVARMCAQQGDVIRAMVMPGEDRSPLDGMEVEFVEGNLLDPDSLTRAIQGVDKLYHLAALFAVWTKDPDLHYKINVEGTRHLMHAAKAADVEKIVYTSSIAAIGTEGKGTLSTEQTPFTSWHFASEYIMSKYISHLEVKGMVKDGLPVTMVLPGLPFGPGDRAPTPTGTMIIGALQGKMKNYWDGGVCPVDVRDVAAGHLLAMEKGRVGESYILGNTDNNMTNQEFLQLVGRVAGIDNVGSKEISRATMLRVARLAEIFSKITGKAPITTVKNSTYTMEHFYVDASKAVSELGLPQTPVETAVRDSIDWFRTNGYA</sequence>
<dbReference type="GO" id="GO:0004029">
    <property type="term" value="F:aldehyde dehydrogenase (NAD+) activity"/>
    <property type="evidence" value="ECO:0007669"/>
    <property type="project" value="TreeGrafter"/>
</dbReference>
<comment type="caution">
    <text evidence="2">The sequence shown here is derived from an EMBL/GenBank/DDBJ whole genome shotgun (WGS) entry which is preliminary data.</text>
</comment>
<dbReference type="Pfam" id="PF01370">
    <property type="entry name" value="Epimerase"/>
    <property type="match status" value="1"/>
</dbReference>
<dbReference type="InterPro" id="IPR036291">
    <property type="entry name" value="NAD(P)-bd_dom_sf"/>
</dbReference>
<protein>
    <submittedName>
        <fullName evidence="2">NAD-dependent dehydratase</fullName>
    </submittedName>
</protein>
<feature type="domain" description="NAD-dependent epimerase/dehydratase" evidence="1">
    <location>
        <begin position="4"/>
        <end position="230"/>
    </location>
</feature>
<dbReference type="OrthoDB" id="9795415at2"/>
<dbReference type="GO" id="GO:0005737">
    <property type="term" value="C:cytoplasm"/>
    <property type="evidence" value="ECO:0007669"/>
    <property type="project" value="TreeGrafter"/>
</dbReference>
<dbReference type="Gene3D" id="3.40.50.720">
    <property type="entry name" value="NAD(P)-binding Rossmann-like Domain"/>
    <property type="match status" value="1"/>
</dbReference>
<dbReference type="PANTHER" id="PTHR48079">
    <property type="entry name" value="PROTEIN YEEZ"/>
    <property type="match status" value="1"/>
</dbReference>
<organism evidence="2 3">
    <name type="scientific">Pseudohalioglobus lutimaris</name>
    <dbReference type="NCBI Taxonomy" id="1737061"/>
    <lineage>
        <taxon>Bacteria</taxon>
        <taxon>Pseudomonadati</taxon>
        <taxon>Pseudomonadota</taxon>
        <taxon>Gammaproteobacteria</taxon>
        <taxon>Cellvibrionales</taxon>
        <taxon>Halieaceae</taxon>
        <taxon>Pseudohalioglobus</taxon>
    </lineage>
</organism>
<dbReference type="CDD" id="cd05228">
    <property type="entry name" value="AR_FR_like_1_SDR_e"/>
    <property type="match status" value="1"/>
</dbReference>
<dbReference type="EMBL" id="PKUS01000001">
    <property type="protein sequence ID" value="PLW70739.1"/>
    <property type="molecule type" value="Genomic_DNA"/>
</dbReference>
<name>A0A2N5X8D8_9GAMM</name>
<evidence type="ECO:0000313" key="2">
    <source>
        <dbReference type="EMBL" id="PLW70739.1"/>
    </source>
</evidence>